<dbReference type="GO" id="GO:0005096">
    <property type="term" value="F:GTPase activator activity"/>
    <property type="evidence" value="ECO:0007669"/>
    <property type="project" value="UniProtKB-KW"/>
</dbReference>
<accession>A0A8H3GRT0</accession>
<gene>
    <name evidence="4" type="ORF">RDB_LOCUS92341</name>
</gene>
<dbReference type="SUPFAM" id="SSF47923">
    <property type="entry name" value="Ypt/Rab-GAP domain of gyp1p"/>
    <property type="match status" value="2"/>
</dbReference>
<feature type="region of interest" description="Disordered" evidence="2">
    <location>
        <begin position="433"/>
        <end position="482"/>
    </location>
</feature>
<feature type="region of interest" description="Disordered" evidence="2">
    <location>
        <begin position="366"/>
        <end position="397"/>
    </location>
</feature>
<organism evidence="4 5">
    <name type="scientific">Rhizoctonia solani</name>
    <dbReference type="NCBI Taxonomy" id="456999"/>
    <lineage>
        <taxon>Eukaryota</taxon>
        <taxon>Fungi</taxon>
        <taxon>Dikarya</taxon>
        <taxon>Basidiomycota</taxon>
        <taxon>Agaricomycotina</taxon>
        <taxon>Agaricomycetes</taxon>
        <taxon>Cantharellales</taxon>
        <taxon>Ceratobasidiaceae</taxon>
        <taxon>Rhizoctonia</taxon>
    </lineage>
</organism>
<dbReference type="Gene3D" id="1.10.472.80">
    <property type="entry name" value="Ypt/Rab-GAP domain of gyp1p, domain 3"/>
    <property type="match status" value="1"/>
</dbReference>
<reference evidence="4" key="1">
    <citation type="submission" date="2021-01" db="EMBL/GenBank/DDBJ databases">
        <authorList>
            <person name="Kaushik A."/>
        </authorList>
    </citation>
    <scope>NUCLEOTIDE SEQUENCE</scope>
    <source>
        <strain evidence="4">AG4-R118</strain>
    </source>
</reference>
<dbReference type="GO" id="GO:0005737">
    <property type="term" value="C:cytoplasm"/>
    <property type="evidence" value="ECO:0007669"/>
    <property type="project" value="UniProtKB-ARBA"/>
</dbReference>
<feature type="compositionally biased region" description="Pro residues" evidence="2">
    <location>
        <begin position="367"/>
        <end position="395"/>
    </location>
</feature>
<dbReference type="Gene3D" id="1.10.8.270">
    <property type="entry name" value="putative rabgap domain of human tbc1 domain family member 14 like domains"/>
    <property type="match status" value="1"/>
</dbReference>
<dbReference type="EMBL" id="CAJMWX010001053">
    <property type="protein sequence ID" value="CAE6462728.1"/>
    <property type="molecule type" value="Genomic_DNA"/>
</dbReference>
<protein>
    <recommendedName>
        <fullName evidence="3">Rab-GAP TBC domain-containing protein</fullName>
    </recommendedName>
</protein>
<comment type="caution">
    <text evidence="4">The sequence shown here is derived from an EMBL/GenBank/DDBJ whole genome shotgun (WGS) entry which is preliminary data.</text>
</comment>
<evidence type="ECO:0000256" key="1">
    <source>
        <dbReference type="ARBA" id="ARBA00022468"/>
    </source>
</evidence>
<evidence type="ECO:0000313" key="4">
    <source>
        <dbReference type="EMBL" id="CAE6462728.1"/>
    </source>
</evidence>
<dbReference type="PANTHER" id="PTHR22957">
    <property type="entry name" value="TBC1 DOMAIN FAMILY MEMBER GTPASE-ACTIVATING PROTEIN"/>
    <property type="match status" value="1"/>
</dbReference>
<feature type="compositionally biased region" description="Polar residues" evidence="2">
    <location>
        <begin position="752"/>
        <end position="775"/>
    </location>
</feature>
<dbReference type="PROSITE" id="PS50086">
    <property type="entry name" value="TBC_RABGAP"/>
    <property type="match status" value="1"/>
</dbReference>
<dbReference type="Pfam" id="PF00566">
    <property type="entry name" value="RabGAP-TBC"/>
    <property type="match status" value="2"/>
</dbReference>
<feature type="region of interest" description="Disordered" evidence="2">
    <location>
        <begin position="548"/>
        <end position="603"/>
    </location>
</feature>
<feature type="region of interest" description="Disordered" evidence="2">
    <location>
        <begin position="658"/>
        <end position="794"/>
    </location>
</feature>
<proteinExistence type="predicted"/>
<name>A0A8H3GRT0_9AGAM</name>
<evidence type="ECO:0000259" key="3">
    <source>
        <dbReference type="PROSITE" id="PS50086"/>
    </source>
</evidence>
<evidence type="ECO:0000256" key="2">
    <source>
        <dbReference type="SAM" id="MobiDB-lite"/>
    </source>
</evidence>
<dbReference type="PANTHER" id="PTHR22957:SF337">
    <property type="entry name" value="TBC1 DOMAIN FAMILY MEMBER 5"/>
    <property type="match status" value="1"/>
</dbReference>
<dbReference type="InterPro" id="IPR000195">
    <property type="entry name" value="Rab-GAP-TBC_dom"/>
</dbReference>
<keyword evidence="1" id="KW-0343">GTPase activation</keyword>
<sequence length="794" mass="87943">MDYPSEARVTSTYREIFGPEWTIQKLAHSAIQGHLLQKAVHEPPNAEVVGRSIVWKLILAADSPLDASTGLRELRRRRSEYVGLLKDSMRAPDGTFPESLVVPGEPDAPRRTKVDLDLAQNNPLSLDESNPWKDYFTSLELRKTIQKDVERTFPDVDYFRSARAQRMLADILFVYSRAHEGISYRQGMHELLAPVLWALDYDSLDGKGEGQDAEMYEFLSRDYVPADAWAIFSRIMEGVGSWYEWQEPNPAAVGLVTGGPPPTPWVAPINETCSKIGGEYLAACDPALSGRMSELGIEPQMYGIRWLRLLFTREFPWRDALMLWDALFATDPSLQIVPWVCVAMLIRIRNLLISAEYTDALTHLLRYPPPPSSPQPASPSPPPSDPKPRPKPNSPAPTLETHILVQQALMLRANPSPSTGATIVLQNRSILDIPIEAPSPPPPQQRRGDRRRSFGSGTEPRGSAEAKLSPKPRPAGLSRHIPEGSLSGLAAFNSLGERADVIAKGIWDIRGQVGNRVSEIRKNLPELVRTPSMSTDAHAFPYYQVIPNAQPDFDETPTRPSISDTARRSMEGLARPPIDRPPSGDGRLALPPSGRPPKTRFEVEREVGEVRALMRRLGDGVGAAIELLKGESNEGKQEALENLAYIRQVLSGSIGAESVDDDRVLGPTETARRRERERVQAERDQGQERGRIEAEAEQAREREREEKQRQLEEHQAQDPLRASPSVQPAPLVQTSPPRVRTTHTPWGRSEHFSTSIQTGLSSAQNPVLQKDSSGAQGLKRNGGDNDPLGAGLLG</sequence>
<feature type="domain" description="Rab-GAP TBC" evidence="3">
    <location>
        <begin position="45"/>
        <end position="331"/>
    </location>
</feature>
<dbReference type="InterPro" id="IPR035969">
    <property type="entry name" value="Rab-GAP_TBC_sf"/>
</dbReference>
<dbReference type="Proteomes" id="UP000663888">
    <property type="component" value="Unassembled WGS sequence"/>
</dbReference>
<dbReference type="SMART" id="SM00164">
    <property type="entry name" value="TBC"/>
    <property type="match status" value="1"/>
</dbReference>
<dbReference type="FunFam" id="1.10.472.80:FF:000038">
    <property type="entry name" value="TBC1 domain family member 5"/>
    <property type="match status" value="1"/>
</dbReference>
<evidence type="ECO:0000313" key="5">
    <source>
        <dbReference type="Proteomes" id="UP000663888"/>
    </source>
</evidence>
<dbReference type="AlphaFoldDB" id="A0A8H3GRT0"/>
<feature type="compositionally biased region" description="Basic and acidic residues" evidence="2">
    <location>
        <begin position="670"/>
        <end position="716"/>
    </location>
</feature>
<dbReference type="FunFam" id="1.10.8.270:FF:000011">
    <property type="entry name" value="TBC1 domain family member 5"/>
    <property type="match status" value="1"/>
</dbReference>